<feature type="repeat" description="ARM" evidence="3">
    <location>
        <begin position="796"/>
        <end position="838"/>
    </location>
</feature>
<feature type="compositionally biased region" description="Polar residues" evidence="4">
    <location>
        <begin position="1512"/>
        <end position="1525"/>
    </location>
</feature>
<dbReference type="InterPro" id="IPR026818">
    <property type="entry name" value="Apc_fam"/>
</dbReference>
<feature type="region of interest" description="Disordered" evidence="4">
    <location>
        <begin position="2650"/>
        <end position="2707"/>
    </location>
</feature>
<protein>
    <submittedName>
        <fullName evidence="6">Adenomatous polyposis coli homolog isoform X1</fullName>
    </submittedName>
</protein>
<dbReference type="Proteomes" id="UP000694924">
    <property type="component" value="Unplaced"/>
</dbReference>
<feature type="region of interest" description="Disordered" evidence="4">
    <location>
        <begin position="1501"/>
        <end position="1525"/>
    </location>
</feature>
<feature type="compositionally biased region" description="Basic residues" evidence="4">
    <location>
        <begin position="2092"/>
        <end position="2107"/>
    </location>
</feature>
<feature type="compositionally biased region" description="Polar residues" evidence="4">
    <location>
        <begin position="2467"/>
        <end position="2506"/>
    </location>
</feature>
<feature type="region of interest" description="Disordered" evidence="4">
    <location>
        <begin position="1270"/>
        <end position="1292"/>
    </location>
</feature>
<feature type="region of interest" description="Disordered" evidence="4">
    <location>
        <begin position="2188"/>
        <end position="2238"/>
    </location>
</feature>
<name>A0ABM1JGE3_POLDO</name>
<feature type="compositionally biased region" description="Basic and acidic residues" evidence="4">
    <location>
        <begin position="1270"/>
        <end position="1287"/>
    </location>
</feature>
<organism evidence="5 6">
    <name type="scientific">Polistes dominula</name>
    <name type="common">European paper wasp</name>
    <name type="synonym">Vespa dominula</name>
    <dbReference type="NCBI Taxonomy" id="743375"/>
    <lineage>
        <taxon>Eukaryota</taxon>
        <taxon>Metazoa</taxon>
        <taxon>Ecdysozoa</taxon>
        <taxon>Arthropoda</taxon>
        <taxon>Hexapoda</taxon>
        <taxon>Insecta</taxon>
        <taxon>Pterygota</taxon>
        <taxon>Neoptera</taxon>
        <taxon>Endopterygota</taxon>
        <taxon>Hymenoptera</taxon>
        <taxon>Apocrita</taxon>
        <taxon>Aculeata</taxon>
        <taxon>Vespoidea</taxon>
        <taxon>Vespidae</taxon>
        <taxon>Polistinae</taxon>
        <taxon>Polistini</taxon>
        <taxon>Polistes</taxon>
    </lineage>
</organism>
<dbReference type="GeneID" id="107074525"/>
<dbReference type="Pfam" id="PF05972">
    <property type="entry name" value="APC_15aa"/>
    <property type="match status" value="1"/>
</dbReference>
<feature type="compositionally biased region" description="Basic and acidic residues" evidence="4">
    <location>
        <begin position="2360"/>
        <end position="2374"/>
    </location>
</feature>
<evidence type="ECO:0000256" key="3">
    <source>
        <dbReference type="PROSITE-ProRule" id="PRU00259"/>
    </source>
</evidence>
<feature type="compositionally biased region" description="Polar residues" evidence="4">
    <location>
        <begin position="2441"/>
        <end position="2453"/>
    </location>
</feature>
<dbReference type="PANTHER" id="PTHR12607">
    <property type="entry name" value="ADENOMATOUS POLYPOSIS COLI PROTEIN FAMILY"/>
    <property type="match status" value="1"/>
</dbReference>
<evidence type="ECO:0000256" key="2">
    <source>
        <dbReference type="ARBA" id="ARBA00022687"/>
    </source>
</evidence>
<proteinExistence type="inferred from homology"/>
<dbReference type="InterPro" id="IPR000225">
    <property type="entry name" value="Armadillo"/>
</dbReference>
<evidence type="ECO:0000313" key="5">
    <source>
        <dbReference type="Proteomes" id="UP000694924"/>
    </source>
</evidence>
<evidence type="ECO:0000256" key="4">
    <source>
        <dbReference type="SAM" id="MobiDB-lite"/>
    </source>
</evidence>
<dbReference type="Pfam" id="PF18797">
    <property type="entry name" value="APC_rep"/>
    <property type="match status" value="1"/>
</dbReference>
<feature type="compositionally biased region" description="Basic and acidic residues" evidence="4">
    <location>
        <begin position="2228"/>
        <end position="2238"/>
    </location>
</feature>
<feature type="region of interest" description="Disordered" evidence="4">
    <location>
        <begin position="956"/>
        <end position="980"/>
    </location>
</feature>
<dbReference type="InterPro" id="IPR041257">
    <property type="entry name" value="APC_rep"/>
</dbReference>
<feature type="compositionally biased region" description="Polar residues" evidence="4">
    <location>
        <begin position="2522"/>
        <end position="2540"/>
    </location>
</feature>
<dbReference type="Pfam" id="PF00514">
    <property type="entry name" value="Arm"/>
    <property type="match status" value="1"/>
</dbReference>
<feature type="region of interest" description="Disordered" evidence="4">
    <location>
        <begin position="347"/>
        <end position="368"/>
    </location>
</feature>
<dbReference type="RefSeq" id="XP_015191531.1">
    <property type="nucleotide sequence ID" value="XM_015336045.1"/>
</dbReference>
<dbReference type="PANTHER" id="PTHR12607:SF12">
    <property type="entry name" value="APC-LIKE, ISOFORM A-RELATED"/>
    <property type="match status" value="1"/>
</dbReference>
<keyword evidence="5" id="KW-1185">Reference proteome</keyword>
<dbReference type="InterPro" id="IPR016024">
    <property type="entry name" value="ARM-type_fold"/>
</dbReference>
<feature type="compositionally biased region" description="Polar residues" evidence="4">
    <location>
        <begin position="2662"/>
        <end position="2674"/>
    </location>
</feature>
<feature type="region of interest" description="Disordered" evidence="4">
    <location>
        <begin position="2126"/>
        <end position="2148"/>
    </location>
</feature>
<gene>
    <name evidence="6" type="primary">LOC107074525</name>
</gene>
<feature type="region of interest" description="Disordered" evidence="4">
    <location>
        <begin position="2083"/>
        <end position="2109"/>
    </location>
</feature>
<feature type="repeat" description="ARM" evidence="3">
    <location>
        <begin position="506"/>
        <end position="544"/>
    </location>
</feature>
<feature type="compositionally biased region" description="Polar residues" evidence="4">
    <location>
        <begin position="2382"/>
        <end position="2393"/>
    </location>
</feature>
<feature type="compositionally biased region" description="Basic and acidic residues" evidence="4">
    <location>
        <begin position="2126"/>
        <end position="2136"/>
    </location>
</feature>
<dbReference type="SUPFAM" id="SSF48371">
    <property type="entry name" value="ARM repeat"/>
    <property type="match status" value="1"/>
</dbReference>
<feature type="repeat" description="ARM" evidence="3">
    <location>
        <begin position="747"/>
        <end position="779"/>
    </location>
</feature>
<keyword evidence="2" id="KW-0879">Wnt signaling pathway</keyword>
<feature type="compositionally biased region" description="Basic and acidic residues" evidence="4">
    <location>
        <begin position="1501"/>
        <end position="1511"/>
    </location>
</feature>
<feature type="compositionally biased region" description="Low complexity" evidence="4">
    <location>
        <begin position="201"/>
        <end position="229"/>
    </location>
</feature>
<dbReference type="InterPro" id="IPR009240">
    <property type="entry name" value="APC_15aa_rpt"/>
</dbReference>
<feature type="region of interest" description="Disordered" evidence="4">
    <location>
        <begin position="201"/>
        <end position="242"/>
    </location>
</feature>
<dbReference type="SMART" id="SM00185">
    <property type="entry name" value="ARM"/>
    <property type="match status" value="7"/>
</dbReference>
<evidence type="ECO:0000256" key="1">
    <source>
        <dbReference type="ARBA" id="ARBA00009051"/>
    </source>
</evidence>
<feature type="region of interest" description="Disordered" evidence="4">
    <location>
        <begin position="2522"/>
        <end position="2592"/>
    </location>
</feature>
<feature type="compositionally biased region" description="Polar residues" evidence="4">
    <location>
        <begin position="2407"/>
        <end position="2418"/>
    </location>
</feature>
<feature type="compositionally biased region" description="Basic and acidic residues" evidence="4">
    <location>
        <begin position="347"/>
        <end position="363"/>
    </location>
</feature>
<evidence type="ECO:0000313" key="6">
    <source>
        <dbReference type="RefSeq" id="XP_015191531.1"/>
    </source>
</evidence>
<feature type="region of interest" description="Disordered" evidence="4">
    <location>
        <begin position="2355"/>
        <end position="2506"/>
    </location>
</feature>
<dbReference type="PROSITE" id="PS50176">
    <property type="entry name" value="ARM_REPEAT"/>
    <property type="match status" value="3"/>
</dbReference>
<comment type="similarity">
    <text evidence="1">Belongs to the adenomatous polyposis coli (APC) family.</text>
</comment>
<accession>A0ABM1JGE3</accession>
<sequence length="2946" mass="323645">MKPNERGMTLPISSYEKLLDQVRELTHETRLLQRDLHSALYNANIPPPDVNHNFTYDRRDYKKGRILADNILRKDEKRRRTEDGQSPFVECNNLRLRPRFLSNLESVDYFRSSDLTSRLLAQRNYEHDRLISQEDVEVVASKKTWGLFPEENTERRVVIGGAVRVGERGGGGGGGGGGLVGEAHHSYERFEVEECVGSSSGLGTSSSSSSSSSNNLVQSNNSSSGSRSSRYNPASVRRPPIRILERDSSTALVYPVVVAAHEPETSCSSRRPAALAVPAVPVVVAPTTIITTTNTTINTAATTATTAAAAVRSAAAKNLLIDATNTTDLRQSNYLLSSAGFIKDTKKEDAMEPEIKEEDERRSSTSSPEFYVRRNKCYNEDASSEEENKPGSSLQCHGLQSSYSGTWPIRRDLWANQQMGFSNQQSTSSMSTHNDMASVMSFSSNSGTMLGNSTEMQGHRRLGAKVDVVYNLLSMLGSSEGREDMSSTLLSMSTSIDSCLVMRQSGCLPLLVQLIHAPGQDPETRERASRALHNVVHAKSDERAGRREARVLRFLEQLRDYCQSLRTLLESGQSADLDKHPGPTIAALMKLSFDEAHRHAMCQLGGLHAVAELIEMDHLAHGSECDDQNCITLRRYAGMALTNLTFGDGNNKALLCSFREFMKALVSQLRSPSDDLRQVTASVLRNLSWRADSSSKQTLREVGAVTGLMKAAMEGRKESTLKSILSALWNLSAHCSTNKVDICAVDGALAFLVDMLSYNAPSKTLAIVENAGGILRNVSCHVAVREDYRAIVRERGCLQVLLQQLRSPSLTVVSNACGALWNLSARCPQDQRLLWSLGAVPMLRSLVHSKHKMISMGSSAALKNLLSAKPGCSNLVQLDSTARGLGLSTLPSLAARRQRALEQEIDQNLAETCDNIEPSTSPTNKEDKFTFKADHSFLAANTRGLRSYQLYNQSGTSGNKCNGVSRSESRESMRSVTSTHSDTMFERVHRHVMNGMSPTEAQGKQSLSLHAATGFDNGIQLDNPKTTSSEKKYTLRYKNALPDIGFGNGSELRSTTSTISWSSVPDQEAVCSQTLLHSSVEDNALLLNQSMSSTSKFTSQSSISEDTEVTVCQNSEYRSDIPKSKSEISSQLSYVPDNFSTKQCEDYDRMLLHQHDPLNSIQNVISPTLSHNSEESLFRNYTETDLDQPTDYSIRYAEQTIEDDEKQHAVYFVTTEQGLISSSLPNEVSSQEDDTVKMYCTEGTPRGISLNSSRAASSSDLQEDSKIKSLSRKLLEPNKLHDTEQNDKASSLSDVVEKVNRFTIGQDKKQDFNPTKEFLNKTTWQESSSVSNNCQYNQDNSSKINSSDIKIDKHEIITNQSIAFDSESRTSKELFLNKGTSYVGNLDQASDVDEDDEDLLAACINIGMQNNRHRHSFIGNSFEKLPRAESNLMRYQTSIALDQVESNDSIGSASDSFNLIQPETAGKALPINNLREHSSSVLLDIIQSSKDEVLITKEDQTNSKELSKEKTMLSQNMQKDSSNGNISVTSVTNHNNLSAHTASSTIDVALSSIKKTTTSNINYSIQEKSEPSSVTSNDVCINKDLEILKKDELFTETEIVENANETRIKSTDSESSNSIDSVEQSEHALLELCIQSGLPKATENITGKLISIINQPNKLLNDESYTYLKNSLKDESSIESTKDDLDGKETYVVDKTIKRVEEDVYRRQRDPDAMIASLDRLTATLVQQTEAIRERDSSNTMKQSILSDTWNEDSPNEMSFPSISISAPMIPSFKSDVPDGQTTTMSDIAEGEDDEHVSMTDSKIIQQEAIKLAEAVDAEVNKQNEMETTSMTSIDLDAIKPPSSMGSLLSLTASYAGPTENTESYVNRDRCYSTSLPPVQTKNQSATDTRNCRKKSLPLGVVAKRALNQGQSHTGSLENLLNDCVHSHLENVKPPSVMDELLDVGDMENSMLSVASITSEVADNKDHDSHSLSGSDPVFDLLKPVANVLSITCMRYAEGMQSSGNNSLSEYLENINPPSLFNEVSEMDQSTVEGNTDTLCNDTLCIDAELRTEEVPPTLVEAIDEGENDTDEGVTTISSEYCLSSSAESTPKKRSNKNHLTPKQKRNLAKERYKTYTIAAEFVKKEEERRKQEGKPGETPNKIIQGKCSPISKLTPKQRRQEDRARFQTQVLENPFPSINVLASNKEEIEQSCQQKDPEVEDPASASKSSIPTLTKLPMPKALRKKRAENQENKERYRTRTLNDSECLQKTDDCDLEATVNVLEKENTDNVHNVALEEINNMLEHNATIVLNTLNESSKNHAISLGDDVLLDQETLSLVSNESGSEQSLRLCFVNGVSKKLLDTYTHQTQEISQKFNHNVQEEKDKSDVEHAQEEIDPVESGSDNGSNCTEEQCQVLKRPRIIKPGMSSSRDVSADSNNTDKSEPGSPKAIRGRRKALYSNPITRKPTPQSSPLKHPTPISAIPIGRSNTSPIVRTTRATTLRQSNGSGVTATTKEPLKTNTSPKISSAIASYENKIKNMNAASKRTSVPSKGSSLTFTRPNKRHSTPACSSNSQGECKAEVPPTKPLERQGTFTKDEPEVENAPTVFSPASPVKTKIAKPIKGTSKIHPAVGKSKISVRAHQTYQTKGVKANGIEKPQVSKVVPTLGIPKSSAKLTGTGKGLTSNQSALQNDSGKVYRKVGPLGQRSNSNSSIISDTSNGVQGRRLAKEATSKIASLWKKVEENKTKQLSDKSDARKWITPVSGATEVVDGQIISSKPPAFRLFRSSTFEGVPQDDSHKLSIQKSRSKQPSIMNVQANGIKYRNSCDLSGMNASEAPCKIPVKSSNPTTSKKDIVQGDNSVVLRRQQGNDAGNEIDSVKRMSRLGSFITVDPPNSDIAQIPVMSMGTGRTPPASAVVPPFNYNPKPADIPSHIVKSRSDDNGEGKFEVTDSQTEIVTASSRVTTV</sequence>
<reference evidence="6" key="1">
    <citation type="submission" date="2025-08" db="UniProtKB">
        <authorList>
            <consortium name="RefSeq"/>
        </authorList>
    </citation>
    <scope>IDENTIFICATION</scope>
    <source>
        <tissue evidence="6">Whole body</tissue>
    </source>
</reference>
<dbReference type="Gene3D" id="1.25.10.10">
    <property type="entry name" value="Leucine-rich Repeat Variant"/>
    <property type="match status" value="1"/>
</dbReference>
<dbReference type="InterPro" id="IPR011989">
    <property type="entry name" value="ARM-like"/>
</dbReference>